<sequence>MFDLERWQEIFDTIRKNKLRTFLTGLSVASGIFILVILLGFGQGMQNGIAQEFESDAATSVWIWTQTTQKEYKGLNPGRQIQFRNEDYTTIVDKMDLNIENKSRFYRPQNITTTYGNDALIYQVLGTTSEVQFLENESMVFGRFLNEEDENQSRKVAIISAKIKKEAFKTIDNPVGETIKISDIPFTIVGVYKDKAGDQEENRIFIPISTAQKVFNGADKLDNLVFSLPPVEDFDQAVAQSIAFKNKVETYLKQKHTIAPDDEGGVGIFNPMEEAKRYYSLTGNIKFFFWFVGVCTIIAGVVGVSNIMLIVVKERTKEIGIRKALGAKPWSIIGMIIHEAIFVTAISGFTGLIFSMGLLEIVGPNIEVDYIVNPSVDFNVALATVFLLVIAGAVAGFFPAWRAASIHTIDALRDE</sequence>
<feature type="transmembrane region" description="Helical" evidence="7">
    <location>
        <begin position="378"/>
        <end position="398"/>
    </location>
</feature>
<evidence type="ECO:0000313" key="10">
    <source>
        <dbReference type="EMBL" id="SMC34015.1"/>
    </source>
</evidence>
<organism evidence="10 11">
    <name type="scientific">Cellulophaga tyrosinoxydans</name>
    <dbReference type="NCBI Taxonomy" id="504486"/>
    <lineage>
        <taxon>Bacteria</taxon>
        <taxon>Pseudomonadati</taxon>
        <taxon>Bacteroidota</taxon>
        <taxon>Flavobacteriia</taxon>
        <taxon>Flavobacteriales</taxon>
        <taxon>Flavobacteriaceae</taxon>
        <taxon>Cellulophaga</taxon>
    </lineage>
</organism>
<evidence type="ECO:0000256" key="1">
    <source>
        <dbReference type="ARBA" id="ARBA00004651"/>
    </source>
</evidence>
<dbReference type="InterPro" id="IPR003838">
    <property type="entry name" value="ABC3_permease_C"/>
</dbReference>
<comment type="similarity">
    <text evidence="6">Belongs to the ABC-4 integral membrane protein family.</text>
</comment>
<evidence type="ECO:0000256" key="7">
    <source>
        <dbReference type="SAM" id="Phobius"/>
    </source>
</evidence>
<feature type="domain" description="ABC3 transporter permease C-terminal" evidence="8">
    <location>
        <begin position="291"/>
        <end position="406"/>
    </location>
</feature>
<dbReference type="Proteomes" id="UP000192360">
    <property type="component" value="Unassembled WGS sequence"/>
</dbReference>
<dbReference type="InterPro" id="IPR025857">
    <property type="entry name" value="MacB_PCD"/>
</dbReference>
<dbReference type="STRING" id="504486.SAMN05660703_0303"/>
<accession>A0A1W1YCZ2</accession>
<dbReference type="Pfam" id="PF02687">
    <property type="entry name" value="FtsX"/>
    <property type="match status" value="1"/>
</dbReference>
<keyword evidence="4 7" id="KW-1133">Transmembrane helix</keyword>
<evidence type="ECO:0000256" key="6">
    <source>
        <dbReference type="ARBA" id="ARBA00038076"/>
    </source>
</evidence>
<feature type="transmembrane region" description="Helical" evidence="7">
    <location>
        <begin position="332"/>
        <end position="358"/>
    </location>
</feature>
<dbReference type="RefSeq" id="WP_084059594.1">
    <property type="nucleotide sequence ID" value="NZ_FWXO01000001.1"/>
</dbReference>
<keyword evidence="2" id="KW-1003">Cell membrane</keyword>
<keyword evidence="5 7" id="KW-0472">Membrane</keyword>
<keyword evidence="3 7" id="KW-0812">Transmembrane</keyword>
<evidence type="ECO:0000256" key="5">
    <source>
        <dbReference type="ARBA" id="ARBA00023136"/>
    </source>
</evidence>
<comment type="subcellular location">
    <subcellularLocation>
        <location evidence="1">Cell membrane</location>
        <topology evidence="1">Multi-pass membrane protein</topology>
    </subcellularLocation>
</comment>
<feature type="transmembrane region" description="Helical" evidence="7">
    <location>
        <begin position="21"/>
        <end position="41"/>
    </location>
</feature>
<evidence type="ECO:0000259" key="8">
    <source>
        <dbReference type="Pfam" id="PF02687"/>
    </source>
</evidence>
<gene>
    <name evidence="10" type="ORF">SAMN05660703_0303</name>
</gene>
<dbReference type="AlphaFoldDB" id="A0A1W1YCZ2"/>
<protein>
    <submittedName>
        <fullName evidence="10">Putative ABC transport system permease protein</fullName>
    </submittedName>
</protein>
<evidence type="ECO:0000256" key="3">
    <source>
        <dbReference type="ARBA" id="ARBA00022692"/>
    </source>
</evidence>
<dbReference type="PANTHER" id="PTHR30572">
    <property type="entry name" value="MEMBRANE COMPONENT OF TRANSPORTER-RELATED"/>
    <property type="match status" value="1"/>
</dbReference>
<name>A0A1W1YCZ2_9FLAO</name>
<dbReference type="OrthoDB" id="9770036at2"/>
<dbReference type="PANTHER" id="PTHR30572:SF4">
    <property type="entry name" value="ABC TRANSPORTER PERMEASE YTRF"/>
    <property type="match status" value="1"/>
</dbReference>
<proteinExistence type="inferred from homology"/>
<dbReference type="InterPro" id="IPR050250">
    <property type="entry name" value="Macrolide_Exporter_MacB"/>
</dbReference>
<reference evidence="10 11" key="1">
    <citation type="submission" date="2017-04" db="EMBL/GenBank/DDBJ databases">
        <authorList>
            <person name="Afonso C.L."/>
            <person name="Miller P.J."/>
            <person name="Scott M.A."/>
            <person name="Spackman E."/>
            <person name="Goraichik I."/>
            <person name="Dimitrov K.M."/>
            <person name="Suarez D.L."/>
            <person name="Swayne D.E."/>
        </authorList>
    </citation>
    <scope>NUCLEOTIDE SEQUENCE [LARGE SCALE GENOMIC DNA]</scope>
    <source>
        <strain evidence="10 11">DSM 21164</strain>
    </source>
</reference>
<evidence type="ECO:0000256" key="2">
    <source>
        <dbReference type="ARBA" id="ARBA00022475"/>
    </source>
</evidence>
<feature type="transmembrane region" description="Helical" evidence="7">
    <location>
        <begin position="287"/>
        <end position="312"/>
    </location>
</feature>
<evidence type="ECO:0000256" key="4">
    <source>
        <dbReference type="ARBA" id="ARBA00022989"/>
    </source>
</evidence>
<keyword evidence="11" id="KW-1185">Reference proteome</keyword>
<feature type="domain" description="MacB-like periplasmic core" evidence="9">
    <location>
        <begin position="21"/>
        <end position="240"/>
    </location>
</feature>
<dbReference type="GO" id="GO:0005886">
    <property type="term" value="C:plasma membrane"/>
    <property type="evidence" value="ECO:0007669"/>
    <property type="project" value="UniProtKB-SubCell"/>
</dbReference>
<dbReference type="EMBL" id="FWXO01000001">
    <property type="protein sequence ID" value="SMC34015.1"/>
    <property type="molecule type" value="Genomic_DNA"/>
</dbReference>
<dbReference type="GO" id="GO:0022857">
    <property type="term" value="F:transmembrane transporter activity"/>
    <property type="evidence" value="ECO:0007669"/>
    <property type="project" value="TreeGrafter"/>
</dbReference>
<evidence type="ECO:0000259" key="9">
    <source>
        <dbReference type="Pfam" id="PF12704"/>
    </source>
</evidence>
<evidence type="ECO:0000313" key="11">
    <source>
        <dbReference type="Proteomes" id="UP000192360"/>
    </source>
</evidence>
<dbReference type="Pfam" id="PF12704">
    <property type="entry name" value="MacB_PCD"/>
    <property type="match status" value="1"/>
</dbReference>